<dbReference type="Proteomes" id="UP000499080">
    <property type="component" value="Unassembled WGS sequence"/>
</dbReference>
<gene>
    <name evidence="1" type="ORF">AVEN_155805_1</name>
</gene>
<reference evidence="1 2" key="1">
    <citation type="journal article" date="2019" name="Sci. Rep.">
        <title>Orb-weaving spider Araneus ventricosus genome elucidates the spidroin gene catalogue.</title>
        <authorList>
            <person name="Kono N."/>
            <person name="Nakamura H."/>
            <person name="Ohtoshi R."/>
            <person name="Moran D.A.P."/>
            <person name="Shinohara A."/>
            <person name="Yoshida Y."/>
            <person name="Fujiwara M."/>
            <person name="Mori M."/>
            <person name="Tomita M."/>
            <person name="Arakawa K."/>
        </authorList>
    </citation>
    <scope>NUCLEOTIDE SEQUENCE [LARGE SCALE GENOMIC DNA]</scope>
</reference>
<name>A0A4Y2R2B7_ARAVE</name>
<dbReference type="EMBL" id="BGPR01015580">
    <property type="protein sequence ID" value="GBN69817.1"/>
    <property type="molecule type" value="Genomic_DNA"/>
</dbReference>
<protein>
    <submittedName>
        <fullName evidence="1">Uncharacterized protein</fullName>
    </submittedName>
</protein>
<keyword evidence="2" id="KW-1185">Reference proteome</keyword>
<accession>A0A4Y2R2B7</accession>
<evidence type="ECO:0000313" key="2">
    <source>
        <dbReference type="Proteomes" id="UP000499080"/>
    </source>
</evidence>
<sequence length="194" mass="22319">MEKQQYVLKLPLKQMALRKVTIGLWSGADIINLIKQFRYQTPIDDFQTKEWHSLVEKKVKEKVSLLVLPQAIRKELMHAIKPIGPKMLKWKMHHQSLFPDVGDVLDQLCWTSVGTVDYCETATALIKQEQINIISRYQLACLYCLDDDIPLIWGNLSKDAKKCFYDEESPLQVGIATRKTGSGNPASLDVYRIR</sequence>
<dbReference type="AlphaFoldDB" id="A0A4Y2R2B7"/>
<proteinExistence type="predicted"/>
<evidence type="ECO:0000313" key="1">
    <source>
        <dbReference type="EMBL" id="GBN69817.1"/>
    </source>
</evidence>
<organism evidence="1 2">
    <name type="scientific">Araneus ventricosus</name>
    <name type="common">Orbweaver spider</name>
    <name type="synonym">Epeira ventricosa</name>
    <dbReference type="NCBI Taxonomy" id="182803"/>
    <lineage>
        <taxon>Eukaryota</taxon>
        <taxon>Metazoa</taxon>
        <taxon>Ecdysozoa</taxon>
        <taxon>Arthropoda</taxon>
        <taxon>Chelicerata</taxon>
        <taxon>Arachnida</taxon>
        <taxon>Araneae</taxon>
        <taxon>Araneomorphae</taxon>
        <taxon>Entelegynae</taxon>
        <taxon>Araneoidea</taxon>
        <taxon>Araneidae</taxon>
        <taxon>Araneus</taxon>
    </lineage>
</organism>
<comment type="caution">
    <text evidence="1">The sequence shown here is derived from an EMBL/GenBank/DDBJ whole genome shotgun (WGS) entry which is preliminary data.</text>
</comment>
<dbReference type="OrthoDB" id="6437663at2759"/>